<feature type="transmembrane region" description="Helical" evidence="3">
    <location>
        <begin position="252"/>
        <end position="273"/>
    </location>
</feature>
<evidence type="ECO:0000259" key="4">
    <source>
        <dbReference type="Pfam" id="PF01757"/>
    </source>
</evidence>
<keyword evidence="5" id="KW-0012">Acyltransferase</keyword>
<sequence length="385" mass="43139">MKKRYYYLDHLRVCLTMLLVFHHAAITYGASGSWYYVELGVTGIAPIVLTLFTAVNQAFFLGLFFFLAGYFTPSSYERKGPARFLLDRFVRLGIPTLVYVFGIGPAVIYMANEQNETFGQFYMHNIATFKVITWGPLWFAEALLYFSIVYCGYRFIQKWLGQRKKPSLVQQETAASSAESITKFPSSRFLIAIALLIGMIAFMIRLLFPVGESILGMQFGYFASYIVMFIGGIHAYRNGWLERITTSQAKRWASISGIVIWILPIFLVTQGVLSGKPMQVNGGMNLQSLVYAFWEPFVAVGLCLGLLVLFREKWNRSGAFFQELGSAAFGVYVIHAFILVAVSKGASTLPLPALVKWMAVGTASVMISFAVSYVLRKIPAVNKVL</sequence>
<evidence type="ECO:0000256" key="1">
    <source>
        <dbReference type="ARBA" id="ARBA00004370"/>
    </source>
</evidence>
<dbReference type="InterPro" id="IPR050623">
    <property type="entry name" value="Glucan_succinyl_AcylTrfase"/>
</dbReference>
<keyword evidence="3" id="KW-0472">Membrane</keyword>
<dbReference type="InterPro" id="IPR002656">
    <property type="entry name" value="Acyl_transf_3_dom"/>
</dbReference>
<comment type="subcellular location">
    <subcellularLocation>
        <location evidence="1">Membrane</location>
    </subcellularLocation>
</comment>
<feature type="transmembrane region" description="Helical" evidence="3">
    <location>
        <begin position="293"/>
        <end position="312"/>
    </location>
</feature>
<comment type="similarity">
    <text evidence="2">Belongs to the acyltransferase 3 family.</text>
</comment>
<dbReference type="RefSeq" id="WP_171686812.1">
    <property type="nucleotide sequence ID" value="NZ_WHNZ01000076.1"/>
</dbReference>
<feature type="transmembrane region" description="Helical" evidence="3">
    <location>
        <begin position="131"/>
        <end position="156"/>
    </location>
</feature>
<evidence type="ECO:0000313" key="5">
    <source>
        <dbReference type="EMBL" id="NOV04001.1"/>
    </source>
</evidence>
<protein>
    <submittedName>
        <fullName evidence="5">Acyltransferase family protein</fullName>
    </submittedName>
</protein>
<feature type="transmembrane region" description="Helical" evidence="3">
    <location>
        <begin position="220"/>
        <end position="240"/>
    </location>
</feature>
<feature type="transmembrane region" description="Helical" evidence="3">
    <location>
        <begin position="354"/>
        <end position="375"/>
    </location>
</feature>
<gene>
    <name evidence="5" type="ORF">GC097_28855</name>
</gene>
<feature type="transmembrane region" description="Helical" evidence="3">
    <location>
        <begin position="92"/>
        <end position="111"/>
    </location>
</feature>
<evidence type="ECO:0000256" key="2">
    <source>
        <dbReference type="ARBA" id="ARBA00007400"/>
    </source>
</evidence>
<dbReference type="GO" id="GO:0016746">
    <property type="term" value="F:acyltransferase activity"/>
    <property type="evidence" value="ECO:0007669"/>
    <property type="project" value="UniProtKB-KW"/>
</dbReference>
<dbReference type="Pfam" id="PF01757">
    <property type="entry name" value="Acyl_transf_3"/>
    <property type="match status" value="1"/>
</dbReference>
<feature type="transmembrane region" description="Helical" evidence="3">
    <location>
        <begin position="45"/>
        <end position="71"/>
    </location>
</feature>
<name>A0ABX1ZW17_9BACL</name>
<organism evidence="5 6">
    <name type="scientific">Paenibacillus planticolens</name>
    <dbReference type="NCBI Taxonomy" id="2654976"/>
    <lineage>
        <taxon>Bacteria</taxon>
        <taxon>Bacillati</taxon>
        <taxon>Bacillota</taxon>
        <taxon>Bacilli</taxon>
        <taxon>Bacillales</taxon>
        <taxon>Paenibacillaceae</taxon>
        <taxon>Paenibacillus</taxon>
    </lineage>
</organism>
<evidence type="ECO:0000256" key="3">
    <source>
        <dbReference type="SAM" id="Phobius"/>
    </source>
</evidence>
<feature type="transmembrane region" description="Helical" evidence="3">
    <location>
        <begin position="324"/>
        <end position="342"/>
    </location>
</feature>
<feature type="transmembrane region" description="Helical" evidence="3">
    <location>
        <begin position="189"/>
        <end position="208"/>
    </location>
</feature>
<accession>A0ABX1ZW17</accession>
<keyword evidence="3" id="KW-0812">Transmembrane</keyword>
<reference evidence="5 6" key="1">
    <citation type="submission" date="2019-10" db="EMBL/GenBank/DDBJ databases">
        <title>Description of Paenibacillus pedi sp. nov.</title>
        <authorList>
            <person name="Carlier A."/>
            <person name="Qi S."/>
        </authorList>
    </citation>
    <scope>NUCLEOTIDE SEQUENCE [LARGE SCALE GENOMIC DNA]</scope>
    <source>
        <strain evidence="5 6">LMG 31457</strain>
    </source>
</reference>
<evidence type="ECO:0000313" key="6">
    <source>
        <dbReference type="Proteomes" id="UP000618579"/>
    </source>
</evidence>
<dbReference type="EMBL" id="WHNZ01000076">
    <property type="protein sequence ID" value="NOV04001.1"/>
    <property type="molecule type" value="Genomic_DNA"/>
</dbReference>
<dbReference type="PANTHER" id="PTHR36927:SF4">
    <property type="entry name" value="BLR5718 PROTEIN"/>
    <property type="match status" value="1"/>
</dbReference>
<feature type="domain" description="Acyltransferase 3" evidence="4">
    <location>
        <begin position="5"/>
        <end position="375"/>
    </location>
</feature>
<keyword evidence="5" id="KW-0808">Transferase</keyword>
<proteinExistence type="inferred from homology"/>
<dbReference type="Proteomes" id="UP000618579">
    <property type="component" value="Unassembled WGS sequence"/>
</dbReference>
<dbReference type="PANTHER" id="PTHR36927">
    <property type="entry name" value="BLR4337 PROTEIN"/>
    <property type="match status" value="1"/>
</dbReference>
<keyword evidence="3" id="KW-1133">Transmembrane helix</keyword>
<keyword evidence="6" id="KW-1185">Reference proteome</keyword>
<comment type="caution">
    <text evidence="5">The sequence shown here is derived from an EMBL/GenBank/DDBJ whole genome shotgun (WGS) entry which is preliminary data.</text>
</comment>